<evidence type="ECO:0000313" key="1">
    <source>
        <dbReference type="EMBL" id="KAJ8674004.1"/>
    </source>
</evidence>
<protein>
    <submittedName>
        <fullName evidence="1">Uncharacterized protein</fullName>
    </submittedName>
</protein>
<dbReference type="EMBL" id="CM056743">
    <property type="protein sequence ID" value="KAJ8674004.1"/>
    <property type="molecule type" value="Genomic_DNA"/>
</dbReference>
<sequence>MDKKKKKKISSDVEAKNESDQEIQSRIIEGSSFAERYKNRILKYYLKKWPWVYHVLYDPTGYHRRARKAFAFSLGLSLGIFLYVLVIADLKLGKFRGAFRCICLLTIPGLFGRAGRSVLKALVLGYVIGGPIFNLTLNSKEVMRSFACTGQLTYNLTKTKYDLMFRPFKQSMVNMKQNAAMMKNTVSLVKDLVEPIQQEIEGEDPPLVLNNDTSLELPLNNETASGSGDGENLDGSGGFTSTADDATEKTNNITETTSMYTEQYVTTTEAMNSVALIKDMSPIPMKIEMEL</sequence>
<keyword evidence="2" id="KW-1185">Reference proteome</keyword>
<name>A0ACC2NRX0_9HYME</name>
<dbReference type="Proteomes" id="UP001239111">
    <property type="component" value="Chromosome 3"/>
</dbReference>
<comment type="caution">
    <text evidence="1">The sequence shown here is derived from an EMBL/GenBank/DDBJ whole genome shotgun (WGS) entry which is preliminary data.</text>
</comment>
<gene>
    <name evidence="1" type="ORF">QAD02_005266</name>
</gene>
<proteinExistence type="predicted"/>
<reference evidence="1" key="1">
    <citation type="submission" date="2023-04" db="EMBL/GenBank/DDBJ databases">
        <title>A chromosome-level genome assembly of the parasitoid wasp Eretmocerus hayati.</title>
        <authorList>
            <person name="Zhong Y."/>
            <person name="Liu S."/>
            <person name="Liu Y."/>
        </authorList>
    </citation>
    <scope>NUCLEOTIDE SEQUENCE</scope>
    <source>
        <strain evidence="1">ZJU_SS_LIU_2023</strain>
    </source>
</reference>
<accession>A0ACC2NRX0</accession>
<evidence type="ECO:0000313" key="2">
    <source>
        <dbReference type="Proteomes" id="UP001239111"/>
    </source>
</evidence>
<organism evidence="1 2">
    <name type="scientific">Eretmocerus hayati</name>
    <dbReference type="NCBI Taxonomy" id="131215"/>
    <lineage>
        <taxon>Eukaryota</taxon>
        <taxon>Metazoa</taxon>
        <taxon>Ecdysozoa</taxon>
        <taxon>Arthropoda</taxon>
        <taxon>Hexapoda</taxon>
        <taxon>Insecta</taxon>
        <taxon>Pterygota</taxon>
        <taxon>Neoptera</taxon>
        <taxon>Endopterygota</taxon>
        <taxon>Hymenoptera</taxon>
        <taxon>Apocrita</taxon>
        <taxon>Proctotrupomorpha</taxon>
        <taxon>Chalcidoidea</taxon>
        <taxon>Aphelinidae</taxon>
        <taxon>Aphelininae</taxon>
        <taxon>Eretmocerus</taxon>
    </lineage>
</organism>